<evidence type="ECO:0000259" key="2">
    <source>
        <dbReference type="PROSITE" id="PS00028"/>
    </source>
</evidence>
<name>A0A1T3CMF0_9HYPO</name>
<proteinExistence type="predicted"/>
<gene>
    <name evidence="3" type="ORF">A0O28_0033410</name>
</gene>
<evidence type="ECO:0000313" key="3">
    <source>
        <dbReference type="EMBL" id="OPB42224.1"/>
    </source>
</evidence>
<organism evidence="3 4">
    <name type="scientific">Trichoderma guizhouense</name>
    <dbReference type="NCBI Taxonomy" id="1491466"/>
    <lineage>
        <taxon>Eukaryota</taxon>
        <taxon>Fungi</taxon>
        <taxon>Dikarya</taxon>
        <taxon>Ascomycota</taxon>
        <taxon>Pezizomycotina</taxon>
        <taxon>Sordariomycetes</taxon>
        <taxon>Hypocreomycetidae</taxon>
        <taxon>Hypocreales</taxon>
        <taxon>Hypocreaceae</taxon>
        <taxon>Trichoderma</taxon>
    </lineage>
</organism>
<dbReference type="InterPro" id="IPR039258">
    <property type="entry name" value="ZNF511"/>
</dbReference>
<protein>
    <submittedName>
        <fullName evidence="3">Zinc finger protein</fullName>
    </submittedName>
</protein>
<dbReference type="Proteomes" id="UP000191004">
    <property type="component" value="Unassembled WGS sequence"/>
</dbReference>
<comment type="caution">
    <text evidence="3">The sequence shown here is derived from an EMBL/GenBank/DDBJ whole genome shotgun (WGS) entry which is preliminary data.</text>
</comment>
<keyword evidence="4" id="KW-1185">Reference proteome</keyword>
<reference evidence="3 4" key="1">
    <citation type="submission" date="2016-04" db="EMBL/GenBank/DDBJ databases">
        <title>Multiple horizontal gene transfer events from other fungi enriched the ability of the initially mycotrophic fungus Trichoderma (Ascomycota) to feed on dead plant biomass.</title>
        <authorList>
            <person name="Atanasova L."/>
            <person name="Chenthamara K."/>
            <person name="Zhang J."/>
            <person name="Grujic M."/>
            <person name="Henrissat B."/>
            <person name="Kuo A."/>
            <person name="Aertz A."/>
            <person name="Salamov A."/>
            <person name="Lipzen A."/>
            <person name="Labutti K."/>
            <person name="Barry K."/>
            <person name="Miao Y."/>
            <person name="Rahimi M.J."/>
            <person name="Shen Q."/>
            <person name="Grigoriev I.V."/>
            <person name="Kubicek C.P."/>
            <person name="Druzhinina I.S."/>
        </authorList>
    </citation>
    <scope>NUCLEOTIDE SEQUENCE [LARGE SCALE GENOMIC DNA]</scope>
    <source>
        <strain evidence="3 4">NJAU 4742</strain>
    </source>
</reference>
<evidence type="ECO:0000256" key="1">
    <source>
        <dbReference type="SAM" id="MobiDB-lite"/>
    </source>
</evidence>
<dbReference type="EMBL" id="LVVK01000013">
    <property type="protein sequence ID" value="OPB42224.1"/>
    <property type="molecule type" value="Genomic_DNA"/>
</dbReference>
<feature type="domain" description="C2H2-type" evidence="2">
    <location>
        <begin position="115"/>
        <end position="136"/>
    </location>
</feature>
<sequence>MVSSNACLSAFSDLLLTVSASVRNATHSLTFHHDIAGSSQKHIEFDPQDGDSHHSANADVDLRPVSKIAGLDSAVEDEDNEFVMRCSLPPHKEPLGFRLYSDYETHYHNFHTNRCIECRKNFPTDHLLSIHIEECHDPLARVAREKGEHTYSCFVEGCDRKCMTPQKRRLHLIDKHMYPKNFFFAVTKDGIDGKRSLLIETRRRRSSAGSQPQAKELRRRGNTLEKEAVPSDNKSQSTLPSTTAPNDKAESEKPADTEMADLTGAMSALQFVPPNIRFGRGRAGFSKR</sequence>
<dbReference type="PANTHER" id="PTHR21354">
    <property type="entry name" value="ZINC FINGER PROTEIN 511"/>
    <property type="match status" value="1"/>
</dbReference>
<dbReference type="PROSITE" id="PS00028">
    <property type="entry name" value="ZINC_FINGER_C2H2_1"/>
    <property type="match status" value="1"/>
</dbReference>
<feature type="compositionally biased region" description="Basic and acidic residues" evidence="1">
    <location>
        <begin position="247"/>
        <end position="256"/>
    </location>
</feature>
<dbReference type="InterPro" id="IPR013087">
    <property type="entry name" value="Znf_C2H2_type"/>
</dbReference>
<feature type="compositionally biased region" description="Polar residues" evidence="1">
    <location>
        <begin position="232"/>
        <end position="245"/>
    </location>
</feature>
<dbReference type="SMART" id="SM00355">
    <property type="entry name" value="ZnF_C2H2"/>
    <property type="match status" value="2"/>
</dbReference>
<accession>A0A1T3CMF0</accession>
<dbReference type="OrthoDB" id="18440at2759"/>
<feature type="region of interest" description="Disordered" evidence="1">
    <location>
        <begin position="202"/>
        <end position="288"/>
    </location>
</feature>
<dbReference type="PANTHER" id="PTHR21354:SF0">
    <property type="entry name" value="ZINC FINGER PROTEIN 511"/>
    <property type="match status" value="1"/>
</dbReference>
<evidence type="ECO:0000313" key="4">
    <source>
        <dbReference type="Proteomes" id="UP000191004"/>
    </source>
</evidence>
<dbReference type="AlphaFoldDB" id="A0A1T3CMF0"/>